<dbReference type="InterPro" id="IPR009057">
    <property type="entry name" value="Homeodomain-like_sf"/>
</dbReference>
<keyword evidence="8" id="KW-0804">Transcription</keyword>
<dbReference type="SMART" id="SM00342">
    <property type="entry name" value="HTH_ARAC"/>
    <property type="match status" value="1"/>
</dbReference>
<dbReference type="CDD" id="cd06445">
    <property type="entry name" value="ATase"/>
    <property type="match status" value="1"/>
</dbReference>
<dbReference type="EC" id="2.1.1.63" evidence="3"/>
<comment type="catalytic activity">
    <reaction evidence="1">
        <text>a 4-O-methyl-thymidine in DNA + L-cysteinyl-[protein] = a thymidine in DNA + S-methyl-L-cysteinyl-[protein]</text>
        <dbReference type="Rhea" id="RHEA:53428"/>
        <dbReference type="Rhea" id="RHEA-COMP:10131"/>
        <dbReference type="Rhea" id="RHEA-COMP:10132"/>
        <dbReference type="Rhea" id="RHEA-COMP:13555"/>
        <dbReference type="Rhea" id="RHEA-COMP:13556"/>
        <dbReference type="ChEBI" id="CHEBI:29950"/>
        <dbReference type="ChEBI" id="CHEBI:82612"/>
        <dbReference type="ChEBI" id="CHEBI:137386"/>
        <dbReference type="ChEBI" id="CHEBI:137387"/>
        <dbReference type="EC" id="2.1.1.63"/>
    </reaction>
</comment>
<name>A0A399D2L8_9BACT</name>
<dbReference type="AlphaFoldDB" id="A0A399D2L8"/>
<sequence length="302" mass="34198">MAKQEEYNYQRIAEAIEYIREHFRGQPNLAEMARHIHLSPYHFQRLFTEWAGVSPKKFLQYISVEHAKQMLLDGKTTLSDTAHQTGLSGTGRLHDLFISIEGMTPGEFKNGGRNLTVNYRFLHTPFGQALVATTTKGVCFMTFDEDNENALDELFHYFPNAKFLRQSSPHISGIHQVFDSGSNGITRLKLHLRGTPFQLKVWDALLKIPSGRLTSYGVLASQIEQPGASRAVGTAIGQNPVAFLIPCHRVIRANGLVGGYRWGTTRKAAMIGWEAAKFKRYWNEQLDLLEDMLESEDNLKNE</sequence>
<evidence type="ECO:0000256" key="1">
    <source>
        <dbReference type="ARBA" id="ARBA00001286"/>
    </source>
</evidence>
<dbReference type="PROSITE" id="PS00374">
    <property type="entry name" value="MGMT"/>
    <property type="match status" value="1"/>
</dbReference>
<dbReference type="InterPro" id="IPR036631">
    <property type="entry name" value="MGMT_N_sf"/>
</dbReference>
<evidence type="ECO:0000256" key="7">
    <source>
        <dbReference type="ARBA" id="ARBA00023015"/>
    </source>
</evidence>
<keyword evidence="5 12" id="KW-0808">Transferase</keyword>
<gene>
    <name evidence="12" type="ORF">D1164_06320</name>
</gene>
<evidence type="ECO:0000256" key="4">
    <source>
        <dbReference type="ARBA" id="ARBA00022603"/>
    </source>
</evidence>
<dbReference type="Pfam" id="PF01035">
    <property type="entry name" value="DNA_binding_1"/>
    <property type="match status" value="1"/>
</dbReference>
<dbReference type="PANTHER" id="PTHR10815:SF13">
    <property type="entry name" value="METHYLATED-DNA--PROTEIN-CYSTEINE METHYLTRANSFERASE"/>
    <property type="match status" value="1"/>
</dbReference>
<dbReference type="SUPFAM" id="SSF46689">
    <property type="entry name" value="Homeodomain-like"/>
    <property type="match status" value="2"/>
</dbReference>
<dbReference type="Gene3D" id="1.10.10.10">
    <property type="entry name" value="Winged helix-like DNA-binding domain superfamily/Winged helix DNA-binding domain"/>
    <property type="match status" value="1"/>
</dbReference>
<dbReference type="GO" id="GO:0032259">
    <property type="term" value="P:methylation"/>
    <property type="evidence" value="ECO:0007669"/>
    <property type="project" value="UniProtKB-KW"/>
</dbReference>
<dbReference type="PROSITE" id="PS01124">
    <property type="entry name" value="HTH_ARAC_FAMILY_2"/>
    <property type="match status" value="1"/>
</dbReference>
<evidence type="ECO:0000256" key="6">
    <source>
        <dbReference type="ARBA" id="ARBA00022763"/>
    </source>
</evidence>
<dbReference type="EMBL" id="QWET01000004">
    <property type="protein sequence ID" value="RIH65879.1"/>
    <property type="molecule type" value="Genomic_DNA"/>
</dbReference>
<dbReference type="InterPro" id="IPR036388">
    <property type="entry name" value="WH-like_DNA-bd_sf"/>
</dbReference>
<evidence type="ECO:0000259" key="11">
    <source>
        <dbReference type="PROSITE" id="PS01124"/>
    </source>
</evidence>
<dbReference type="SUPFAM" id="SSF46767">
    <property type="entry name" value="Methylated DNA-protein cysteine methyltransferase, C-terminal domain"/>
    <property type="match status" value="1"/>
</dbReference>
<dbReference type="GO" id="GO:0006281">
    <property type="term" value="P:DNA repair"/>
    <property type="evidence" value="ECO:0007669"/>
    <property type="project" value="UniProtKB-KW"/>
</dbReference>
<keyword evidence="4 12" id="KW-0489">Methyltransferase</keyword>
<comment type="caution">
    <text evidence="12">The sequence shown here is derived from an EMBL/GenBank/DDBJ whole genome shotgun (WGS) entry which is preliminary data.</text>
</comment>
<dbReference type="RefSeq" id="WP_119349115.1">
    <property type="nucleotide sequence ID" value="NZ_QWET01000004.1"/>
</dbReference>
<comment type="similarity">
    <text evidence="2">Belongs to the MGMT family.</text>
</comment>
<dbReference type="Pfam" id="PF12833">
    <property type="entry name" value="HTH_18"/>
    <property type="match status" value="1"/>
</dbReference>
<evidence type="ECO:0000256" key="9">
    <source>
        <dbReference type="ARBA" id="ARBA00023204"/>
    </source>
</evidence>
<evidence type="ECO:0000256" key="8">
    <source>
        <dbReference type="ARBA" id="ARBA00023163"/>
    </source>
</evidence>
<evidence type="ECO:0000313" key="13">
    <source>
        <dbReference type="Proteomes" id="UP000266441"/>
    </source>
</evidence>
<keyword evidence="7" id="KW-0805">Transcription regulation</keyword>
<dbReference type="GO" id="GO:0043565">
    <property type="term" value="F:sequence-specific DNA binding"/>
    <property type="evidence" value="ECO:0007669"/>
    <property type="project" value="InterPro"/>
</dbReference>
<organism evidence="12 13">
    <name type="scientific">Mariniphaga sediminis</name>
    <dbReference type="NCBI Taxonomy" id="1628158"/>
    <lineage>
        <taxon>Bacteria</taxon>
        <taxon>Pseudomonadati</taxon>
        <taxon>Bacteroidota</taxon>
        <taxon>Bacteroidia</taxon>
        <taxon>Marinilabiliales</taxon>
        <taxon>Prolixibacteraceae</taxon>
        <taxon>Mariniphaga</taxon>
    </lineage>
</organism>
<evidence type="ECO:0000313" key="12">
    <source>
        <dbReference type="EMBL" id="RIH65879.1"/>
    </source>
</evidence>
<keyword evidence="9" id="KW-0234">DNA repair</keyword>
<dbReference type="GO" id="GO:0003908">
    <property type="term" value="F:methylated-DNA-[protein]-cysteine S-methyltransferase activity"/>
    <property type="evidence" value="ECO:0007669"/>
    <property type="project" value="UniProtKB-EC"/>
</dbReference>
<dbReference type="OrthoDB" id="9802228at2"/>
<evidence type="ECO:0000256" key="5">
    <source>
        <dbReference type="ARBA" id="ARBA00022679"/>
    </source>
</evidence>
<dbReference type="InterPro" id="IPR036217">
    <property type="entry name" value="MethylDNA_cys_MeTrfase_DNAb"/>
</dbReference>
<dbReference type="SUPFAM" id="SSF53155">
    <property type="entry name" value="Methylated DNA-protein cysteine methyltransferase domain"/>
    <property type="match status" value="1"/>
</dbReference>
<evidence type="ECO:0000256" key="2">
    <source>
        <dbReference type="ARBA" id="ARBA00008711"/>
    </source>
</evidence>
<dbReference type="InterPro" id="IPR001497">
    <property type="entry name" value="MethylDNA_cys_MeTrfase_AS"/>
</dbReference>
<dbReference type="Gene3D" id="3.30.160.70">
    <property type="entry name" value="Methylated DNA-protein cysteine methyltransferase domain"/>
    <property type="match status" value="1"/>
</dbReference>
<dbReference type="PANTHER" id="PTHR10815">
    <property type="entry name" value="METHYLATED-DNA--PROTEIN-CYSTEINE METHYLTRANSFERASE"/>
    <property type="match status" value="1"/>
</dbReference>
<keyword evidence="6" id="KW-0227">DNA damage</keyword>
<evidence type="ECO:0000256" key="10">
    <source>
        <dbReference type="ARBA" id="ARBA00049348"/>
    </source>
</evidence>
<dbReference type="NCBIfam" id="TIGR00589">
    <property type="entry name" value="ogt"/>
    <property type="match status" value="1"/>
</dbReference>
<comment type="catalytic activity">
    <reaction evidence="10">
        <text>a 6-O-methyl-2'-deoxyguanosine in DNA + L-cysteinyl-[protein] = S-methyl-L-cysteinyl-[protein] + a 2'-deoxyguanosine in DNA</text>
        <dbReference type="Rhea" id="RHEA:24000"/>
        <dbReference type="Rhea" id="RHEA-COMP:10131"/>
        <dbReference type="Rhea" id="RHEA-COMP:10132"/>
        <dbReference type="Rhea" id="RHEA-COMP:11367"/>
        <dbReference type="Rhea" id="RHEA-COMP:11368"/>
        <dbReference type="ChEBI" id="CHEBI:29950"/>
        <dbReference type="ChEBI" id="CHEBI:82612"/>
        <dbReference type="ChEBI" id="CHEBI:85445"/>
        <dbReference type="ChEBI" id="CHEBI:85448"/>
        <dbReference type="EC" id="2.1.1.63"/>
    </reaction>
</comment>
<reference evidence="12 13" key="1">
    <citation type="journal article" date="2015" name="Int. J. Syst. Evol. Microbiol.">
        <title>Mariniphaga sediminis sp. nov., isolated from coastal sediment.</title>
        <authorList>
            <person name="Wang F.Q."/>
            <person name="Shen Q.Y."/>
            <person name="Chen G.J."/>
            <person name="Du Z.J."/>
        </authorList>
    </citation>
    <scope>NUCLEOTIDE SEQUENCE [LARGE SCALE GENOMIC DNA]</scope>
    <source>
        <strain evidence="12 13">SY21</strain>
    </source>
</reference>
<dbReference type="Proteomes" id="UP000266441">
    <property type="component" value="Unassembled WGS sequence"/>
</dbReference>
<dbReference type="GO" id="GO:0003700">
    <property type="term" value="F:DNA-binding transcription factor activity"/>
    <property type="evidence" value="ECO:0007669"/>
    <property type="project" value="InterPro"/>
</dbReference>
<evidence type="ECO:0000256" key="3">
    <source>
        <dbReference type="ARBA" id="ARBA00011918"/>
    </source>
</evidence>
<dbReference type="FunFam" id="1.10.10.10:FF:000214">
    <property type="entry name" value="Methylated-DNA--protein-cysteine methyltransferase"/>
    <property type="match status" value="1"/>
</dbReference>
<feature type="domain" description="HTH araC/xylS-type" evidence="11">
    <location>
        <begin position="13"/>
        <end position="111"/>
    </location>
</feature>
<protein>
    <recommendedName>
        <fullName evidence="3">methylated-DNA--[protein]-cysteine S-methyltransferase</fullName>
        <ecNumber evidence="3">2.1.1.63</ecNumber>
    </recommendedName>
</protein>
<proteinExistence type="inferred from homology"/>
<accession>A0A399D2L8</accession>
<dbReference type="InterPro" id="IPR018060">
    <property type="entry name" value="HTH_AraC"/>
</dbReference>
<dbReference type="Gene3D" id="1.10.10.60">
    <property type="entry name" value="Homeodomain-like"/>
    <property type="match status" value="1"/>
</dbReference>
<keyword evidence="13" id="KW-1185">Reference proteome</keyword>
<dbReference type="InterPro" id="IPR014048">
    <property type="entry name" value="MethylDNA_cys_MeTrfase_DNA-bd"/>
</dbReference>